<feature type="domain" description="ABC transmembrane type-1" evidence="11">
    <location>
        <begin position="93"/>
        <end position="318"/>
    </location>
</feature>
<dbReference type="GO" id="GO:0005315">
    <property type="term" value="F:phosphate transmembrane transporter activity"/>
    <property type="evidence" value="ECO:0007669"/>
    <property type="project" value="InterPro"/>
</dbReference>
<keyword evidence="3 9" id="KW-0813">Transport</keyword>
<reference evidence="12" key="2">
    <citation type="journal article" date="2022" name="Microbiol. Resour. Announc.">
        <title>Metagenome Sequencing to Explore Phylogenomics of Terrestrial Cyanobacteria.</title>
        <authorList>
            <person name="Ward R.D."/>
            <person name="Stajich J.E."/>
            <person name="Johansen J.R."/>
            <person name="Huntemann M."/>
            <person name="Clum A."/>
            <person name="Foster B."/>
            <person name="Foster B."/>
            <person name="Roux S."/>
            <person name="Palaniappan K."/>
            <person name="Varghese N."/>
            <person name="Mukherjee S."/>
            <person name="Reddy T.B.K."/>
            <person name="Daum C."/>
            <person name="Copeland A."/>
            <person name="Chen I.A."/>
            <person name="Ivanova N.N."/>
            <person name="Kyrpides N.C."/>
            <person name="Shapiro N."/>
            <person name="Eloe-Fadrosh E.A."/>
            <person name="Pietrasiak N."/>
        </authorList>
    </citation>
    <scope>NUCLEOTIDE SEQUENCE</scope>
    <source>
        <strain evidence="12">CPER-KK1</strain>
    </source>
</reference>
<comment type="caution">
    <text evidence="12">The sequence shown here is derived from an EMBL/GenBank/DDBJ whole genome shotgun (WGS) entry which is preliminary data.</text>
</comment>
<keyword evidence="4 10" id="KW-1003">Cell membrane</keyword>
<comment type="subcellular location">
    <subcellularLocation>
        <location evidence="1 9">Cell membrane</location>
        <topology evidence="1 9">Multi-pass membrane protein</topology>
    </subcellularLocation>
</comment>
<evidence type="ECO:0000313" key="12">
    <source>
        <dbReference type="EMBL" id="MBW4546399.1"/>
    </source>
</evidence>
<evidence type="ECO:0000256" key="10">
    <source>
        <dbReference type="RuleBase" id="RU363054"/>
    </source>
</evidence>
<sequence length="349" mass="37387">MTDFSKQADNRTQLPIVDLDTDLTSTKGEGTWLEYGFTGLVWLMTVATAGVLFWLSWVIFKEARPAVEEFGLSFLWSQTWNVGQEKFGALPFIYGTLVSSALALLLAVPTGLAVAIVTSEDFLPIWVRSPLGFLVELIAAIPSVIIGLWGIFVLIPFLLPFQQWLFTKLGWFPLFSFEPYGPGMLVAGIVLAIMILPTVAAISREVLLVIPQDLRSASMSLGATRWETIGKVLLPAGSSGIVGAIILALGRALGETMAVTMVIGNSIQISPSVLAPGYTIPAILANQFAEALDKLHIGALMYLALILFVITLVVNIIAVVMVQLIGRRGKKSEISPLSSASDGGGALLG</sequence>
<evidence type="ECO:0000256" key="8">
    <source>
        <dbReference type="ARBA" id="ARBA00023136"/>
    </source>
</evidence>
<evidence type="ECO:0000256" key="3">
    <source>
        <dbReference type="ARBA" id="ARBA00022448"/>
    </source>
</evidence>
<dbReference type="InterPro" id="IPR051124">
    <property type="entry name" value="Phosphate_Transport_Permease"/>
</dbReference>
<accession>A0A951PPJ4</accession>
<dbReference type="GO" id="GO:0006817">
    <property type="term" value="P:phosphate ion transport"/>
    <property type="evidence" value="ECO:0007669"/>
    <property type="project" value="UniProtKB-KW"/>
</dbReference>
<comment type="function">
    <text evidence="10">Part of the binding-protein-dependent transport system for phosphate; probably responsible for the translocation of the substrate across the membrane.</text>
</comment>
<feature type="transmembrane region" description="Helical" evidence="9">
    <location>
        <begin position="137"/>
        <end position="159"/>
    </location>
</feature>
<reference evidence="12" key="1">
    <citation type="submission" date="2021-05" db="EMBL/GenBank/DDBJ databases">
        <authorList>
            <person name="Pietrasiak N."/>
            <person name="Ward R."/>
            <person name="Stajich J.E."/>
            <person name="Kurbessoian T."/>
        </authorList>
    </citation>
    <scope>NUCLEOTIDE SEQUENCE</scope>
    <source>
        <strain evidence="12">CPER-KK1</strain>
    </source>
</reference>
<evidence type="ECO:0000313" key="13">
    <source>
        <dbReference type="Proteomes" id="UP000753908"/>
    </source>
</evidence>
<keyword evidence="6 9" id="KW-0812">Transmembrane</keyword>
<evidence type="ECO:0000256" key="4">
    <source>
        <dbReference type="ARBA" id="ARBA00022475"/>
    </source>
</evidence>
<dbReference type="AlphaFoldDB" id="A0A951PPJ4"/>
<dbReference type="EMBL" id="JAHHIF010000024">
    <property type="protein sequence ID" value="MBW4546399.1"/>
    <property type="molecule type" value="Genomic_DNA"/>
</dbReference>
<gene>
    <name evidence="12" type="primary">pstC</name>
    <name evidence="12" type="ORF">KME25_18420</name>
</gene>
<evidence type="ECO:0000256" key="9">
    <source>
        <dbReference type="RuleBase" id="RU363032"/>
    </source>
</evidence>
<dbReference type="CDD" id="cd06261">
    <property type="entry name" value="TM_PBP2"/>
    <property type="match status" value="1"/>
</dbReference>
<dbReference type="PROSITE" id="PS50928">
    <property type="entry name" value="ABC_TM1"/>
    <property type="match status" value="1"/>
</dbReference>
<dbReference type="InterPro" id="IPR011864">
    <property type="entry name" value="Phosphate_PstC"/>
</dbReference>
<feature type="transmembrane region" description="Helical" evidence="9">
    <location>
        <begin position="257"/>
        <end position="279"/>
    </location>
</feature>
<dbReference type="Pfam" id="PF00528">
    <property type="entry name" value="BPD_transp_1"/>
    <property type="match status" value="1"/>
</dbReference>
<evidence type="ECO:0000256" key="1">
    <source>
        <dbReference type="ARBA" id="ARBA00004651"/>
    </source>
</evidence>
<feature type="transmembrane region" description="Helical" evidence="9">
    <location>
        <begin position="92"/>
        <end position="117"/>
    </location>
</feature>
<comment type="similarity">
    <text evidence="2 10">Belongs to the binding-protein-dependent transport system permease family. CysTW subfamily.</text>
</comment>
<evidence type="ECO:0000256" key="7">
    <source>
        <dbReference type="ARBA" id="ARBA00022989"/>
    </source>
</evidence>
<organism evidence="12 13">
    <name type="scientific">Symplocastrum torsivum CPER-KK1</name>
    <dbReference type="NCBI Taxonomy" id="450513"/>
    <lineage>
        <taxon>Bacteria</taxon>
        <taxon>Bacillati</taxon>
        <taxon>Cyanobacteriota</taxon>
        <taxon>Cyanophyceae</taxon>
        <taxon>Oscillatoriophycideae</taxon>
        <taxon>Oscillatoriales</taxon>
        <taxon>Microcoleaceae</taxon>
        <taxon>Symplocastrum</taxon>
    </lineage>
</organism>
<feature type="transmembrane region" description="Helical" evidence="9">
    <location>
        <begin position="299"/>
        <end position="322"/>
    </location>
</feature>
<feature type="transmembrane region" description="Helical" evidence="9">
    <location>
        <begin position="180"/>
        <end position="202"/>
    </location>
</feature>
<dbReference type="PANTHER" id="PTHR30425">
    <property type="entry name" value="PHOSPHATE TRANSPORT SYSTEM PERMEASE PROTEIN PST"/>
    <property type="match status" value="1"/>
</dbReference>
<dbReference type="SUPFAM" id="SSF161098">
    <property type="entry name" value="MetI-like"/>
    <property type="match status" value="1"/>
</dbReference>
<dbReference type="PANTHER" id="PTHR30425:SF1">
    <property type="entry name" value="PHOSPHATE TRANSPORT SYSTEM PERMEASE PROTEIN PSTC"/>
    <property type="match status" value="1"/>
</dbReference>
<dbReference type="GO" id="GO:0005886">
    <property type="term" value="C:plasma membrane"/>
    <property type="evidence" value="ECO:0007669"/>
    <property type="project" value="UniProtKB-SubCell"/>
</dbReference>
<keyword evidence="7 9" id="KW-1133">Transmembrane helix</keyword>
<keyword evidence="5 10" id="KW-0592">Phosphate transport</keyword>
<proteinExistence type="inferred from homology"/>
<dbReference type="Proteomes" id="UP000753908">
    <property type="component" value="Unassembled WGS sequence"/>
</dbReference>
<keyword evidence="8 9" id="KW-0472">Membrane</keyword>
<feature type="transmembrane region" description="Helical" evidence="9">
    <location>
        <begin position="232"/>
        <end position="250"/>
    </location>
</feature>
<feature type="transmembrane region" description="Helical" evidence="9">
    <location>
        <begin position="40"/>
        <end position="60"/>
    </location>
</feature>
<evidence type="ECO:0000256" key="2">
    <source>
        <dbReference type="ARBA" id="ARBA00007069"/>
    </source>
</evidence>
<dbReference type="InterPro" id="IPR000515">
    <property type="entry name" value="MetI-like"/>
</dbReference>
<dbReference type="Gene3D" id="1.10.3720.10">
    <property type="entry name" value="MetI-like"/>
    <property type="match status" value="1"/>
</dbReference>
<evidence type="ECO:0000256" key="6">
    <source>
        <dbReference type="ARBA" id="ARBA00022692"/>
    </source>
</evidence>
<name>A0A951PPJ4_9CYAN</name>
<evidence type="ECO:0000256" key="5">
    <source>
        <dbReference type="ARBA" id="ARBA00022592"/>
    </source>
</evidence>
<protein>
    <recommendedName>
        <fullName evidence="10">Phosphate transport system permease protein</fullName>
    </recommendedName>
</protein>
<evidence type="ECO:0000259" key="11">
    <source>
        <dbReference type="PROSITE" id="PS50928"/>
    </source>
</evidence>
<dbReference type="NCBIfam" id="TIGR02138">
    <property type="entry name" value="phosphate_pstC"/>
    <property type="match status" value="1"/>
</dbReference>
<dbReference type="InterPro" id="IPR035906">
    <property type="entry name" value="MetI-like_sf"/>
</dbReference>